<dbReference type="EMBL" id="FQZT01000007">
    <property type="protein sequence ID" value="SHJ35345.1"/>
    <property type="molecule type" value="Genomic_DNA"/>
</dbReference>
<dbReference type="RefSeq" id="WP_072908740.1">
    <property type="nucleotide sequence ID" value="NZ_FQZT01000007.1"/>
</dbReference>
<keyword evidence="4" id="KW-1185">Reference proteome</keyword>
<evidence type="ECO:0000313" key="3">
    <source>
        <dbReference type="EMBL" id="SHJ35345.1"/>
    </source>
</evidence>
<gene>
    <name evidence="3" type="ORF">SAMN02745165_02160</name>
</gene>
<dbReference type="STRING" id="1122189.SAMN02745165_02160"/>
<sequence length="255" mass="28653">MFNSANFKFFGRLQAMVAGRGAEGHDYSFQQNPAIKDAIEALGVPHTEVDLILVAGSPVSFSYHLQDGDPVAVYPVGDFVAASPSAKLTLPPPEPLGFVLDVHLGKLARRLRMLGFDCRYRNDYADPEIIKLALDDGLIILTRDRGILKHACVKHGYLVGSQLVDEQVREVLGRYDLYDRISPQSRCPSCNGQLREIEKERIRQRLQPKTARYYSQFYICSSCEKLYWQGSHYKKIAAWLQQRLGPTEKGGSSGF</sequence>
<dbReference type="Proteomes" id="UP000184171">
    <property type="component" value="Unassembled WGS sequence"/>
</dbReference>
<accession>A0A1M6ILV3</accession>
<proteinExistence type="predicted"/>
<reference evidence="3 4" key="1">
    <citation type="submission" date="2016-11" db="EMBL/GenBank/DDBJ databases">
        <authorList>
            <person name="Jaros S."/>
            <person name="Januszkiewicz K."/>
            <person name="Wedrychowicz H."/>
        </authorList>
    </citation>
    <scope>NUCLEOTIDE SEQUENCE [LARGE SCALE GENOMIC DNA]</scope>
    <source>
        <strain evidence="3 4">DSM 5091</strain>
    </source>
</reference>
<dbReference type="PANTHER" id="PTHR39081:SF1">
    <property type="entry name" value="MUT7-C RNASE DOMAIN-CONTAINING PROTEIN"/>
    <property type="match status" value="1"/>
</dbReference>
<feature type="domain" description="Ubiquitin Mut7-C" evidence="2">
    <location>
        <begin position="4"/>
        <end position="76"/>
    </location>
</feature>
<evidence type="ECO:0000313" key="4">
    <source>
        <dbReference type="Proteomes" id="UP000184171"/>
    </source>
</evidence>
<evidence type="ECO:0008006" key="5">
    <source>
        <dbReference type="Google" id="ProtNLM"/>
    </source>
</evidence>
<dbReference type="InterPro" id="IPR002782">
    <property type="entry name" value="Mut7-C_RNAse_dom"/>
</dbReference>
<feature type="domain" description="Mut7-C RNAse" evidence="1">
    <location>
        <begin position="98"/>
        <end position="238"/>
    </location>
</feature>
<dbReference type="PANTHER" id="PTHR39081">
    <property type="entry name" value="MUT7-C DOMAIN-CONTAINING PROTEIN"/>
    <property type="match status" value="1"/>
</dbReference>
<evidence type="ECO:0000259" key="1">
    <source>
        <dbReference type="Pfam" id="PF01927"/>
    </source>
</evidence>
<organism evidence="3 4">
    <name type="scientific">Malonomonas rubra DSM 5091</name>
    <dbReference type="NCBI Taxonomy" id="1122189"/>
    <lineage>
        <taxon>Bacteria</taxon>
        <taxon>Pseudomonadati</taxon>
        <taxon>Thermodesulfobacteriota</taxon>
        <taxon>Desulfuromonadia</taxon>
        <taxon>Desulfuromonadales</taxon>
        <taxon>Geopsychrobacteraceae</taxon>
        <taxon>Malonomonas</taxon>
    </lineage>
</organism>
<protein>
    <recommendedName>
        <fullName evidence="5">Twitching motility protein PilT</fullName>
    </recommendedName>
</protein>
<dbReference type="InterPro" id="IPR027798">
    <property type="entry name" value="Ub_Mut7C"/>
</dbReference>
<dbReference type="AlphaFoldDB" id="A0A1M6ILV3"/>
<dbReference type="Pfam" id="PF01927">
    <property type="entry name" value="Mut7-C"/>
    <property type="match status" value="1"/>
</dbReference>
<evidence type="ECO:0000259" key="2">
    <source>
        <dbReference type="Pfam" id="PF14451"/>
    </source>
</evidence>
<name>A0A1M6ILV3_MALRU</name>
<dbReference type="Pfam" id="PF14451">
    <property type="entry name" value="Ub-Mut7C"/>
    <property type="match status" value="1"/>
</dbReference>